<evidence type="ECO:0000313" key="2">
    <source>
        <dbReference type="EMBL" id="ALM13466.1"/>
    </source>
</evidence>
<accession>A0A0S1SLY7</accession>
<organism evidence="2 3">
    <name type="scientific">Candidatus Peribacter riflensis</name>
    <dbReference type="NCBI Taxonomy" id="1735162"/>
    <lineage>
        <taxon>Bacteria</taxon>
        <taxon>Candidatus Peregrinibacteriota</taxon>
        <taxon>Candidatus Peribacteria</taxon>
        <taxon>Candidatus Peribacterales</taxon>
        <taxon>Candidatus Peribacteraceae</taxon>
        <taxon>Candidatus Peribacter</taxon>
    </lineage>
</organism>
<dbReference type="AlphaFoldDB" id="A0A0S1SWS9"/>
<proteinExistence type="predicted"/>
<accession>A0A0S1SNH9</accession>
<reference evidence="2 3" key="2">
    <citation type="journal article" date="2016" name="PeerJ">
        <title>Analysis of five complete genome sequences for members of the class Peribacteria in the recently recognized Peregrinibacteria bacterial phylum.</title>
        <authorList>
            <person name="Anantharaman K."/>
            <person name="Brown C.T."/>
            <person name="Burstein D."/>
            <person name="Castelle C.J."/>
            <person name="Probst A.J."/>
            <person name="Thomas B.C."/>
            <person name="Williams K.H."/>
            <person name="Banfield J.F."/>
        </authorList>
    </citation>
    <scope>NUCLEOTIDE SEQUENCE [LARGE SCALE GENOMIC DNA]</scope>
    <source>
        <strain evidence="2">RIFOXYD1_FULL_PER-ii_59_16</strain>
    </source>
</reference>
<gene>
    <name evidence="2" type="ORF">PeribacterD1_0796</name>
</gene>
<dbReference type="EMBL" id="CP013065">
    <property type="protein sequence ID" value="ALM13466.1"/>
    <property type="molecule type" value="Genomic_DNA"/>
</dbReference>
<accession>A0A0S1SIP8</accession>
<accession>A0A0S1SLE1</accession>
<dbReference type="Proteomes" id="UP000069135">
    <property type="component" value="Chromosome"/>
</dbReference>
<reference evidence="3" key="1">
    <citation type="submission" date="2015-10" db="EMBL/GenBank/DDBJ databases">
        <title>Analysis of five complete genome sequences for members of the class Peribacteria in the recently recognized Peregrinibacteria bacterial phylum.</title>
        <authorList>
            <person name="Anantharaman K."/>
            <person name="Brown C.T."/>
            <person name="Burstein D."/>
            <person name="Castelle C.J."/>
            <person name="Probst A.J."/>
            <person name="Thomas B.C."/>
            <person name="Williams K.H."/>
            <person name="Banfield J.F."/>
        </authorList>
    </citation>
    <scope>NUCLEOTIDE SEQUENCE [LARGE SCALE GENOMIC DNA]</scope>
</reference>
<name>A0A0S1SWS9_9BACT</name>
<dbReference type="STRING" id="1735162.PeribacterB2_0797"/>
<protein>
    <submittedName>
        <fullName evidence="2">Uncharacterized protein</fullName>
    </submittedName>
</protein>
<sequence length="379" mass="40975">MPKPISENTESRVESQAPAAPDTAQRTEVPLSDQERQEVRLTTAEGEEGLHQEVAASRLEQYQPPSKPGTPEEEDLGTNKGAFDKISDGMQKAFELVQKFMKQIQSMGSSTLRGMAKTLGMLGFKQAAEWLNEMAGADYAELVSALKRGNLAIAPVNPDDADAQAKSELAEGAQMQMAEQYKVLAQTRGPAFTREVYYTEVVREWKKKEGNGAKTKIDVEDLQAMVAASRELPPVLAGQVAQAPEFVSPLESIATPMNVMGGTPAKMTVSNKTVSMQAGPNGELLISVASGTPVRYRLSPKVDGMTGLTWQMRSMVLSKDGLQIDGTVSYQVGSTNANNAYASKLIAMTEVRPFLESVVNNPNGAPVVGTDFRFERIQA</sequence>
<dbReference type="KEGG" id="prf:PeribacterA2_0795"/>
<feature type="region of interest" description="Disordered" evidence="1">
    <location>
        <begin position="1"/>
        <end position="84"/>
    </location>
</feature>
<evidence type="ECO:0000256" key="1">
    <source>
        <dbReference type="SAM" id="MobiDB-lite"/>
    </source>
</evidence>
<accession>A0A0S1SWS9</accession>
<evidence type="ECO:0000313" key="3">
    <source>
        <dbReference type="Proteomes" id="UP000069135"/>
    </source>
</evidence>